<feature type="transmembrane region" description="Helical" evidence="4">
    <location>
        <begin position="92"/>
        <end position="112"/>
    </location>
</feature>
<evidence type="ECO:0000256" key="4">
    <source>
        <dbReference type="SAM" id="Phobius"/>
    </source>
</evidence>
<dbReference type="GO" id="GO:0008270">
    <property type="term" value="F:zinc ion binding"/>
    <property type="evidence" value="ECO:0007669"/>
    <property type="project" value="UniProtKB-KW"/>
</dbReference>
<evidence type="ECO:0000256" key="2">
    <source>
        <dbReference type="ARBA" id="ARBA00023163"/>
    </source>
</evidence>
<evidence type="ECO:0000256" key="1">
    <source>
        <dbReference type="ARBA" id="ARBA00023015"/>
    </source>
</evidence>
<keyword evidence="1" id="KW-0805">Transcription regulation</keyword>
<dbReference type="Gene3D" id="1.10.10.1320">
    <property type="entry name" value="Anti-sigma factor, zinc-finger domain"/>
    <property type="match status" value="1"/>
</dbReference>
<dbReference type="Proteomes" id="UP000198582">
    <property type="component" value="Unassembled WGS sequence"/>
</dbReference>
<evidence type="ECO:0000313" key="7">
    <source>
        <dbReference type="Proteomes" id="UP000198582"/>
    </source>
</evidence>
<evidence type="ECO:0000256" key="3">
    <source>
        <dbReference type="SAM" id="MobiDB-lite"/>
    </source>
</evidence>
<keyword evidence="6" id="KW-0862">Zinc</keyword>
<dbReference type="STRING" id="394193.SAMN04489732_106316"/>
<keyword evidence="2" id="KW-0804">Transcription</keyword>
<dbReference type="OrthoDB" id="5185837at2"/>
<evidence type="ECO:0000313" key="6">
    <source>
        <dbReference type="EMBL" id="SEP35232.1"/>
    </source>
</evidence>
<dbReference type="InterPro" id="IPR041916">
    <property type="entry name" value="Anti_sigma_zinc_sf"/>
</dbReference>
<keyword evidence="7" id="KW-1185">Reference proteome</keyword>
<sequence length="273" mass="27422">MWAGAGHTDIAAYVLGVLGEAESARFEEHLMGCPDCQLDLVELYRLPDVLDLVKKNWPDPPAPVPGGRAPAPGPRVLRGLMAEAKRKYRRRVALLAAAAALVVAGPVVTLAVRPADAAGPSVGIAAPTSVAAPPVSPHAVSPTTAASPPAESLSAASVPGAAPSSPGGGPSSGRTGGGFVVTARVTVAPREWGSSVDLELGGITGPADCELLAIASDGAIRTVAGWSVPAKGYGVPGSPAPLRVSGTTYLADKDISRFEVRSADGVLLAAITR</sequence>
<dbReference type="RefSeq" id="WP_091617816.1">
    <property type="nucleotide sequence ID" value="NZ_FOEF01000006.1"/>
</dbReference>
<dbReference type="InterPro" id="IPR027383">
    <property type="entry name" value="Znf_put"/>
</dbReference>
<feature type="compositionally biased region" description="Low complexity" evidence="3">
    <location>
        <begin position="130"/>
        <end position="165"/>
    </location>
</feature>
<keyword evidence="4" id="KW-1133">Transmembrane helix</keyword>
<accession>A0A1H8X5P1</accession>
<dbReference type="EMBL" id="FOEF01000006">
    <property type="protein sequence ID" value="SEP35232.1"/>
    <property type="molecule type" value="Genomic_DNA"/>
</dbReference>
<reference evidence="6 7" key="1">
    <citation type="submission" date="2016-10" db="EMBL/GenBank/DDBJ databases">
        <authorList>
            <person name="de Groot N.N."/>
        </authorList>
    </citation>
    <scope>NUCLEOTIDE SEQUENCE [LARGE SCALE GENOMIC DNA]</scope>
    <source>
        <strain evidence="6 7">DSM 44993</strain>
    </source>
</reference>
<name>A0A1H8X5P1_9PSEU</name>
<keyword evidence="4" id="KW-0812">Transmembrane</keyword>
<keyword evidence="6" id="KW-0863">Zinc-finger</keyword>
<feature type="domain" description="Putative zinc-finger" evidence="5">
    <location>
        <begin position="10"/>
        <end position="37"/>
    </location>
</feature>
<dbReference type="Pfam" id="PF13490">
    <property type="entry name" value="zf-HC2"/>
    <property type="match status" value="1"/>
</dbReference>
<keyword evidence="6" id="KW-0479">Metal-binding</keyword>
<gene>
    <name evidence="6" type="ORF">SAMN04489732_106316</name>
</gene>
<feature type="compositionally biased region" description="Gly residues" evidence="3">
    <location>
        <begin position="166"/>
        <end position="176"/>
    </location>
</feature>
<protein>
    <submittedName>
        <fullName evidence="6">Putative zinc-finger</fullName>
    </submittedName>
</protein>
<evidence type="ECO:0000259" key="5">
    <source>
        <dbReference type="Pfam" id="PF13490"/>
    </source>
</evidence>
<organism evidence="6 7">
    <name type="scientific">Amycolatopsis saalfeldensis</name>
    <dbReference type="NCBI Taxonomy" id="394193"/>
    <lineage>
        <taxon>Bacteria</taxon>
        <taxon>Bacillati</taxon>
        <taxon>Actinomycetota</taxon>
        <taxon>Actinomycetes</taxon>
        <taxon>Pseudonocardiales</taxon>
        <taxon>Pseudonocardiaceae</taxon>
        <taxon>Amycolatopsis</taxon>
    </lineage>
</organism>
<dbReference type="AlphaFoldDB" id="A0A1H8X5P1"/>
<keyword evidence="4" id="KW-0472">Membrane</keyword>
<proteinExistence type="predicted"/>
<feature type="region of interest" description="Disordered" evidence="3">
    <location>
        <begin position="130"/>
        <end position="176"/>
    </location>
</feature>